<reference evidence="1 2" key="1">
    <citation type="submission" date="2019-02" db="EMBL/GenBank/DDBJ databases">
        <title>Deep-cultivation of Planctomycetes and their phenomic and genomic characterization uncovers novel biology.</title>
        <authorList>
            <person name="Wiegand S."/>
            <person name="Jogler M."/>
            <person name="Boedeker C."/>
            <person name="Pinto D."/>
            <person name="Vollmers J."/>
            <person name="Rivas-Marin E."/>
            <person name="Kohn T."/>
            <person name="Peeters S.H."/>
            <person name="Heuer A."/>
            <person name="Rast P."/>
            <person name="Oberbeckmann S."/>
            <person name="Bunk B."/>
            <person name="Jeske O."/>
            <person name="Meyerdierks A."/>
            <person name="Storesund J.E."/>
            <person name="Kallscheuer N."/>
            <person name="Luecker S."/>
            <person name="Lage O.M."/>
            <person name="Pohl T."/>
            <person name="Merkel B.J."/>
            <person name="Hornburger P."/>
            <person name="Mueller R.-W."/>
            <person name="Bruemmer F."/>
            <person name="Labrenz M."/>
            <person name="Spormann A.M."/>
            <person name="Op den Camp H."/>
            <person name="Overmann J."/>
            <person name="Amann R."/>
            <person name="Jetten M.S.M."/>
            <person name="Mascher T."/>
            <person name="Medema M.H."/>
            <person name="Devos D.P."/>
            <person name="Kaster A.-K."/>
            <person name="Ovreas L."/>
            <person name="Rohde M."/>
            <person name="Galperin M.Y."/>
            <person name="Jogler C."/>
        </authorList>
    </citation>
    <scope>NUCLEOTIDE SEQUENCE [LARGE SCALE GENOMIC DNA]</scope>
    <source>
        <strain evidence="1 2">Q31a</strain>
    </source>
</reference>
<sequence length="203" mass="23397">MMKMLTIRNALLIVAVFVVVGFFVADRIRLSNEFEIHKKEAFQDSLKRQFAVVKRNRAMLIENFIVATKKKGMTALDGYFFALTSAELVDIWEHERDIDEGRCERATVSAKRILQSLDCGQTKDYLDFARRIVGDYLEDKTGNREFDDVTLVDFLGLQASDDLENFRDFMTRACEDSVARGDDFESDFDSRLQNAPAGEYRLF</sequence>
<evidence type="ECO:0000313" key="1">
    <source>
        <dbReference type="EMBL" id="QDV26949.1"/>
    </source>
</evidence>
<dbReference type="AlphaFoldDB" id="A0A518GEC2"/>
<dbReference type="KEGG" id="ahel:Q31a_53290"/>
<name>A0A518GEC2_9BACT</name>
<proteinExistence type="predicted"/>
<accession>A0A518GEC2</accession>
<keyword evidence="2" id="KW-1185">Reference proteome</keyword>
<organism evidence="1 2">
    <name type="scientific">Aureliella helgolandensis</name>
    <dbReference type="NCBI Taxonomy" id="2527968"/>
    <lineage>
        <taxon>Bacteria</taxon>
        <taxon>Pseudomonadati</taxon>
        <taxon>Planctomycetota</taxon>
        <taxon>Planctomycetia</taxon>
        <taxon>Pirellulales</taxon>
        <taxon>Pirellulaceae</taxon>
        <taxon>Aureliella</taxon>
    </lineage>
</organism>
<evidence type="ECO:0000313" key="2">
    <source>
        <dbReference type="Proteomes" id="UP000318017"/>
    </source>
</evidence>
<gene>
    <name evidence="1" type="ORF">Q31a_53290</name>
</gene>
<dbReference type="EMBL" id="CP036298">
    <property type="protein sequence ID" value="QDV26949.1"/>
    <property type="molecule type" value="Genomic_DNA"/>
</dbReference>
<dbReference type="Proteomes" id="UP000318017">
    <property type="component" value="Chromosome"/>
</dbReference>
<protein>
    <submittedName>
        <fullName evidence="1">Uncharacterized protein</fullName>
    </submittedName>
</protein>